<dbReference type="GeneID" id="98148828"/>
<dbReference type="RefSeq" id="XP_070882160.1">
    <property type="nucleotide sequence ID" value="XM_071033756.1"/>
</dbReference>
<name>A0ABR4LF59_9EURO</name>
<keyword evidence="2" id="KW-1185">Reference proteome</keyword>
<organism evidence="1 2">
    <name type="scientific">Aspergillus lucknowensis</name>
    <dbReference type="NCBI Taxonomy" id="176173"/>
    <lineage>
        <taxon>Eukaryota</taxon>
        <taxon>Fungi</taxon>
        <taxon>Dikarya</taxon>
        <taxon>Ascomycota</taxon>
        <taxon>Pezizomycotina</taxon>
        <taxon>Eurotiomycetes</taxon>
        <taxon>Eurotiomycetidae</taxon>
        <taxon>Eurotiales</taxon>
        <taxon>Aspergillaceae</taxon>
        <taxon>Aspergillus</taxon>
        <taxon>Aspergillus subgen. Nidulantes</taxon>
    </lineage>
</organism>
<dbReference type="EMBL" id="JBFXLQ010000055">
    <property type="protein sequence ID" value="KAL2863181.1"/>
    <property type="molecule type" value="Genomic_DNA"/>
</dbReference>
<evidence type="ECO:0000313" key="1">
    <source>
        <dbReference type="EMBL" id="KAL2863181.1"/>
    </source>
</evidence>
<dbReference type="Proteomes" id="UP001610432">
    <property type="component" value="Unassembled WGS sequence"/>
</dbReference>
<gene>
    <name evidence="1" type="ORF">BJX67DRAFT_384926</name>
</gene>
<evidence type="ECO:0000313" key="2">
    <source>
        <dbReference type="Proteomes" id="UP001610432"/>
    </source>
</evidence>
<comment type="caution">
    <text evidence="1">The sequence shown here is derived from an EMBL/GenBank/DDBJ whole genome shotgun (WGS) entry which is preliminary data.</text>
</comment>
<protein>
    <submittedName>
        <fullName evidence="1">Uncharacterized protein</fullName>
    </submittedName>
</protein>
<accession>A0ABR4LF59</accession>
<reference evidence="1 2" key="1">
    <citation type="submission" date="2024-07" db="EMBL/GenBank/DDBJ databases">
        <title>Section-level genome sequencing and comparative genomics of Aspergillus sections Usti and Cavernicolus.</title>
        <authorList>
            <consortium name="Lawrence Berkeley National Laboratory"/>
            <person name="Nybo J.L."/>
            <person name="Vesth T.C."/>
            <person name="Theobald S."/>
            <person name="Frisvad J.C."/>
            <person name="Larsen T.O."/>
            <person name="Kjaerboelling I."/>
            <person name="Rothschild-Mancinelli K."/>
            <person name="Lyhne E.K."/>
            <person name="Kogle M.E."/>
            <person name="Barry K."/>
            <person name="Clum A."/>
            <person name="Na H."/>
            <person name="Ledsgaard L."/>
            <person name="Lin J."/>
            <person name="Lipzen A."/>
            <person name="Kuo A."/>
            <person name="Riley R."/>
            <person name="Mondo S."/>
            <person name="Labutti K."/>
            <person name="Haridas S."/>
            <person name="Pangalinan J."/>
            <person name="Salamov A.A."/>
            <person name="Simmons B.A."/>
            <person name="Magnuson J.K."/>
            <person name="Chen J."/>
            <person name="Drula E."/>
            <person name="Henrissat B."/>
            <person name="Wiebenga A."/>
            <person name="Lubbers R.J."/>
            <person name="Gomes A.C."/>
            <person name="Macurrencykelacurrency M.R."/>
            <person name="Stajich J."/>
            <person name="Grigoriev I.V."/>
            <person name="Mortensen U.H."/>
            <person name="De Vries R.P."/>
            <person name="Baker S.E."/>
            <person name="Andersen M.R."/>
        </authorList>
    </citation>
    <scope>NUCLEOTIDE SEQUENCE [LARGE SCALE GENOMIC DNA]</scope>
    <source>
        <strain evidence="1 2">CBS 449.75</strain>
    </source>
</reference>
<proteinExistence type="predicted"/>
<sequence length="138" mass="15278">MGVLDAVQAITGIPSSDVGHKASLISRDAVILWRASDSEPGRYATGVVSRINSVFLGVYSRVRPEDTSPRTTLLALFKELGHEFKDLLQGPGFRKGDEVLLVEAVANQIKERPALKDTDWYQIEDENEAAWQHTKDAE</sequence>